<keyword evidence="2" id="KW-0805">Transcription regulation</keyword>
<comment type="similarity">
    <text evidence="7">Belongs to the AP2/ERF transcription factor family. ERF subfamily.</text>
</comment>
<dbReference type="GO" id="GO:0003700">
    <property type="term" value="F:DNA-binding transcription factor activity"/>
    <property type="evidence" value="ECO:0007669"/>
    <property type="project" value="InterPro"/>
</dbReference>
<evidence type="ECO:0000256" key="7">
    <source>
        <dbReference type="ARBA" id="ARBA00024343"/>
    </source>
</evidence>
<dbReference type="GO" id="GO:0005634">
    <property type="term" value="C:nucleus"/>
    <property type="evidence" value="ECO:0007669"/>
    <property type="project" value="UniProtKB-SubCell"/>
</dbReference>
<dbReference type="SUPFAM" id="SSF54171">
    <property type="entry name" value="DNA-binding domain"/>
    <property type="match status" value="1"/>
</dbReference>
<dbReference type="InterPro" id="IPR036955">
    <property type="entry name" value="AP2/ERF_dom_sf"/>
</dbReference>
<dbReference type="PROSITE" id="PS51032">
    <property type="entry name" value="AP2_ERF"/>
    <property type="match status" value="1"/>
</dbReference>
<keyword evidence="11" id="KW-1185">Reference proteome</keyword>
<protein>
    <recommendedName>
        <fullName evidence="9">AP2/ERF domain-containing protein</fullName>
    </recommendedName>
</protein>
<keyword evidence="3" id="KW-0238">DNA-binding</keyword>
<name>A0AAV5CJQ9_ELECO</name>
<dbReference type="Proteomes" id="UP001054889">
    <property type="component" value="Unassembled WGS sequence"/>
</dbReference>
<feature type="region of interest" description="Disordered" evidence="8">
    <location>
        <begin position="85"/>
        <end position="114"/>
    </location>
</feature>
<evidence type="ECO:0000256" key="6">
    <source>
        <dbReference type="ARBA" id="ARBA00023242"/>
    </source>
</evidence>
<dbReference type="InterPro" id="IPR001471">
    <property type="entry name" value="AP2/ERF_dom"/>
</dbReference>
<evidence type="ECO:0000313" key="10">
    <source>
        <dbReference type="EMBL" id="GJM98196.1"/>
    </source>
</evidence>
<keyword evidence="5" id="KW-0804">Transcription</keyword>
<dbReference type="AlphaFoldDB" id="A0AAV5CJQ9"/>
<evidence type="ECO:0000256" key="5">
    <source>
        <dbReference type="ARBA" id="ARBA00023163"/>
    </source>
</evidence>
<proteinExistence type="inferred from homology"/>
<dbReference type="Pfam" id="PF00847">
    <property type="entry name" value="AP2"/>
    <property type="match status" value="1"/>
</dbReference>
<evidence type="ECO:0000256" key="2">
    <source>
        <dbReference type="ARBA" id="ARBA00023015"/>
    </source>
</evidence>
<dbReference type="Gene3D" id="3.30.730.10">
    <property type="entry name" value="AP2/ERF domain"/>
    <property type="match status" value="1"/>
</dbReference>
<feature type="domain" description="AP2/ERF" evidence="9">
    <location>
        <begin position="1"/>
        <end position="52"/>
    </location>
</feature>
<dbReference type="EMBL" id="BQKI01000007">
    <property type="protein sequence ID" value="GJM98196.1"/>
    <property type="molecule type" value="Genomic_DNA"/>
</dbReference>
<comment type="subcellular location">
    <subcellularLocation>
        <location evidence="1">Nucleus</location>
    </subcellularLocation>
</comment>
<dbReference type="PANTHER" id="PTHR31985:SF294">
    <property type="entry name" value="DEHYDRATION-RESPONSIVE ELEMENT-BINDING PROTEIN 3-LIKE"/>
    <property type="match status" value="1"/>
</dbReference>
<evidence type="ECO:0000256" key="1">
    <source>
        <dbReference type="ARBA" id="ARBA00004123"/>
    </source>
</evidence>
<organism evidence="10 11">
    <name type="scientific">Eleusine coracana subsp. coracana</name>
    <dbReference type="NCBI Taxonomy" id="191504"/>
    <lineage>
        <taxon>Eukaryota</taxon>
        <taxon>Viridiplantae</taxon>
        <taxon>Streptophyta</taxon>
        <taxon>Embryophyta</taxon>
        <taxon>Tracheophyta</taxon>
        <taxon>Spermatophyta</taxon>
        <taxon>Magnoliopsida</taxon>
        <taxon>Liliopsida</taxon>
        <taxon>Poales</taxon>
        <taxon>Poaceae</taxon>
        <taxon>PACMAD clade</taxon>
        <taxon>Chloridoideae</taxon>
        <taxon>Cynodonteae</taxon>
        <taxon>Eleusininae</taxon>
        <taxon>Eleusine</taxon>
    </lineage>
</organism>
<gene>
    <name evidence="10" type="primary">ga15183</name>
    <name evidence="10" type="ORF">PR202_ga15183</name>
</gene>
<evidence type="ECO:0000313" key="11">
    <source>
        <dbReference type="Proteomes" id="UP001054889"/>
    </source>
</evidence>
<reference evidence="10" key="2">
    <citation type="submission" date="2021-12" db="EMBL/GenBank/DDBJ databases">
        <title>Resequencing data analysis of finger millet.</title>
        <authorList>
            <person name="Hatakeyama M."/>
            <person name="Aluri S."/>
            <person name="Balachadran M.T."/>
            <person name="Sivarajan S.R."/>
            <person name="Poveda L."/>
            <person name="Shimizu-Inatsugi R."/>
            <person name="Schlapbach R."/>
            <person name="Sreeman S.M."/>
            <person name="Shimizu K.K."/>
        </authorList>
    </citation>
    <scope>NUCLEOTIDE SEQUENCE</scope>
</reference>
<evidence type="ECO:0000256" key="3">
    <source>
        <dbReference type="ARBA" id="ARBA00023125"/>
    </source>
</evidence>
<sequence>MRAWGKWVSEIREPRKKSRIWLGTFPTPEMAARAHDAAALAVKGPAAVLNFPAMAASLPRPASAAPRDVQAAAARAAAMGDHHLITGGGATAMQTSPPPPGRPEQPSLEDDDDEGLEEIVKLPPIDEDYFAQPWYEPAWTHAGIGIAAHDDDEMVVPTGLIEHDDQLWTQPDGTASSSSGFGALLWNL</sequence>
<keyword evidence="6" id="KW-0539">Nucleus</keyword>
<keyword evidence="4" id="KW-0010">Activator</keyword>
<dbReference type="CDD" id="cd00018">
    <property type="entry name" value="AP2"/>
    <property type="match status" value="1"/>
</dbReference>
<comment type="caution">
    <text evidence="10">The sequence shown here is derived from an EMBL/GenBank/DDBJ whole genome shotgun (WGS) entry which is preliminary data.</text>
</comment>
<evidence type="ECO:0000259" key="9">
    <source>
        <dbReference type="PROSITE" id="PS51032"/>
    </source>
</evidence>
<accession>A0AAV5CJQ9</accession>
<dbReference type="InterPro" id="IPR016177">
    <property type="entry name" value="DNA-bd_dom_sf"/>
</dbReference>
<dbReference type="SMART" id="SM00380">
    <property type="entry name" value="AP2"/>
    <property type="match status" value="1"/>
</dbReference>
<dbReference type="GO" id="GO:0003677">
    <property type="term" value="F:DNA binding"/>
    <property type="evidence" value="ECO:0007669"/>
    <property type="project" value="UniProtKB-KW"/>
</dbReference>
<dbReference type="InterPro" id="IPR051032">
    <property type="entry name" value="AP2/ERF_TF_ERF_subfamily"/>
</dbReference>
<evidence type="ECO:0000256" key="4">
    <source>
        <dbReference type="ARBA" id="ARBA00023159"/>
    </source>
</evidence>
<evidence type="ECO:0000256" key="8">
    <source>
        <dbReference type="SAM" id="MobiDB-lite"/>
    </source>
</evidence>
<dbReference type="PANTHER" id="PTHR31985">
    <property type="entry name" value="ETHYLENE-RESPONSIVE TRANSCRIPTION FACTOR ERF042-RELATED"/>
    <property type="match status" value="1"/>
</dbReference>
<reference evidence="10" key="1">
    <citation type="journal article" date="2018" name="DNA Res.">
        <title>Multiple hybrid de novo genome assembly of finger millet, an orphan allotetraploid crop.</title>
        <authorList>
            <person name="Hatakeyama M."/>
            <person name="Aluri S."/>
            <person name="Balachadran M.T."/>
            <person name="Sivarajan S.R."/>
            <person name="Patrignani A."/>
            <person name="Gruter S."/>
            <person name="Poveda L."/>
            <person name="Shimizu-Inatsugi R."/>
            <person name="Baeten J."/>
            <person name="Francoijs K.J."/>
            <person name="Nataraja K.N."/>
            <person name="Reddy Y.A.N."/>
            <person name="Phadnis S."/>
            <person name="Ravikumar R.L."/>
            <person name="Schlapbach R."/>
            <person name="Sreeman S.M."/>
            <person name="Shimizu K.K."/>
        </authorList>
    </citation>
    <scope>NUCLEOTIDE SEQUENCE</scope>
</reference>